<dbReference type="Gene3D" id="3.40.50.720">
    <property type="entry name" value="NAD(P)-binding Rossmann-like Domain"/>
    <property type="match status" value="1"/>
</dbReference>
<feature type="domain" description="Gfo/Idh/MocA-like oxidoreductase N-terminal" evidence="3">
    <location>
        <begin position="4"/>
        <end position="124"/>
    </location>
</feature>
<dbReference type="AlphaFoldDB" id="A0A6J6NSS6"/>
<dbReference type="PANTHER" id="PTHR22604">
    <property type="entry name" value="OXIDOREDUCTASES"/>
    <property type="match status" value="1"/>
</dbReference>
<evidence type="ECO:0000259" key="3">
    <source>
        <dbReference type="Pfam" id="PF01408"/>
    </source>
</evidence>
<gene>
    <name evidence="5" type="ORF">UFOPK2579_00282</name>
</gene>
<feature type="domain" description="GFO/IDH/MocA-like oxidoreductase" evidence="4">
    <location>
        <begin position="135"/>
        <end position="251"/>
    </location>
</feature>
<dbReference type="SUPFAM" id="SSF55347">
    <property type="entry name" value="Glyceraldehyde-3-phosphate dehydrogenase-like, C-terminal domain"/>
    <property type="match status" value="1"/>
</dbReference>
<dbReference type="EMBL" id="CAEZXR010000020">
    <property type="protein sequence ID" value="CAB4689012.1"/>
    <property type="molecule type" value="Genomic_DNA"/>
</dbReference>
<dbReference type="GO" id="GO:0000166">
    <property type="term" value="F:nucleotide binding"/>
    <property type="evidence" value="ECO:0007669"/>
    <property type="project" value="InterPro"/>
</dbReference>
<dbReference type="InterPro" id="IPR036291">
    <property type="entry name" value="NAD(P)-bd_dom_sf"/>
</dbReference>
<evidence type="ECO:0000313" key="5">
    <source>
        <dbReference type="EMBL" id="CAB4689012.1"/>
    </source>
</evidence>
<protein>
    <submittedName>
        <fullName evidence="5">Unannotated protein</fullName>
    </submittedName>
</protein>
<proteinExistence type="inferred from homology"/>
<dbReference type="Pfam" id="PF22725">
    <property type="entry name" value="GFO_IDH_MocA_C3"/>
    <property type="match status" value="1"/>
</dbReference>
<organism evidence="5">
    <name type="scientific">freshwater metagenome</name>
    <dbReference type="NCBI Taxonomy" id="449393"/>
    <lineage>
        <taxon>unclassified sequences</taxon>
        <taxon>metagenomes</taxon>
        <taxon>ecological metagenomes</taxon>
    </lineage>
</organism>
<name>A0A6J6NSS6_9ZZZZ</name>
<accession>A0A6J6NSS6</accession>
<reference evidence="5" key="1">
    <citation type="submission" date="2020-05" db="EMBL/GenBank/DDBJ databases">
        <authorList>
            <person name="Chiriac C."/>
            <person name="Salcher M."/>
            <person name="Ghai R."/>
            <person name="Kavagutti S V."/>
        </authorList>
    </citation>
    <scope>NUCLEOTIDE SEQUENCE</scope>
</reference>
<evidence type="ECO:0000256" key="1">
    <source>
        <dbReference type="ARBA" id="ARBA00010928"/>
    </source>
</evidence>
<dbReference type="PANTHER" id="PTHR22604:SF105">
    <property type="entry name" value="TRANS-1,2-DIHYDROBENZENE-1,2-DIOL DEHYDROGENASE"/>
    <property type="match status" value="1"/>
</dbReference>
<dbReference type="InterPro" id="IPR055170">
    <property type="entry name" value="GFO_IDH_MocA-like_dom"/>
</dbReference>
<dbReference type="SUPFAM" id="SSF51735">
    <property type="entry name" value="NAD(P)-binding Rossmann-fold domains"/>
    <property type="match status" value="1"/>
</dbReference>
<dbReference type="Pfam" id="PF01408">
    <property type="entry name" value="GFO_IDH_MocA"/>
    <property type="match status" value="1"/>
</dbReference>
<dbReference type="InterPro" id="IPR050984">
    <property type="entry name" value="Gfo/Idh/MocA_domain"/>
</dbReference>
<comment type="similarity">
    <text evidence="1">Belongs to the Gfo/Idh/MocA family.</text>
</comment>
<dbReference type="Gene3D" id="3.30.360.10">
    <property type="entry name" value="Dihydrodipicolinate Reductase, domain 2"/>
    <property type="match status" value="1"/>
</dbReference>
<dbReference type="InterPro" id="IPR000683">
    <property type="entry name" value="Gfo/Idh/MocA-like_OxRdtase_N"/>
</dbReference>
<keyword evidence="2" id="KW-0560">Oxidoreductase</keyword>
<evidence type="ECO:0000256" key="2">
    <source>
        <dbReference type="ARBA" id="ARBA00023002"/>
    </source>
</evidence>
<dbReference type="GO" id="GO:0016491">
    <property type="term" value="F:oxidoreductase activity"/>
    <property type="evidence" value="ECO:0007669"/>
    <property type="project" value="UniProtKB-KW"/>
</dbReference>
<sequence length="340" mass="36619">MDTIRWGFLATGKIARTVATDLALVPGARLQAVGSRRLASAQAFAEEHANDDGPVTAYGSYEELVADPDVDAVYIASPHSLHLAHARLAFEAGKHVLCEKPLTLNLAQAEEMVALARQHDRFLMEAMWTACHPVVRELRERLAAGEFGAPRQLRAELGFRVDAPPTDRMLDPALGASALLDMGIYPLTFAHLMLGPAEELTATADLSDAGIDLDVAIAGRYPGGALATMLASMTSWSDRSAAIATDRGRIEVRGQFHHPTHAEFTAYDDAAAPVRITGREPVIGVGYGNELAEVGRCLRAGLRESPWVPHEQTLTLMRQLDAVRAQIGVRYAADADPSLS</sequence>
<evidence type="ECO:0000259" key="4">
    <source>
        <dbReference type="Pfam" id="PF22725"/>
    </source>
</evidence>